<dbReference type="InterPro" id="IPR050991">
    <property type="entry name" value="ECM_Regulatory_Proteins"/>
</dbReference>
<feature type="compositionally biased region" description="Basic and acidic residues" evidence="2">
    <location>
        <begin position="1"/>
        <end position="10"/>
    </location>
</feature>
<organism evidence="4 5">
    <name type="scientific">Holothuria leucospilota</name>
    <name type="common">Black long sea cucumber</name>
    <name type="synonym">Mertensiothuria leucospilota</name>
    <dbReference type="NCBI Taxonomy" id="206669"/>
    <lineage>
        <taxon>Eukaryota</taxon>
        <taxon>Metazoa</taxon>
        <taxon>Echinodermata</taxon>
        <taxon>Eleutherozoa</taxon>
        <taxon>Echinozoa</taxon>
        <taxon>Holothuroidea</taxon>
        <taxon>Aspidochirotacea</taxon>
        <taxon>Aspidochirotida</taxon>
        <taxon>Holothuriidae</taxon>
        <taxon>Holothuria</taxon>
    </lineage>
</organism>
<dbReference type="SUPFAM" id="SSF52833">
    <property type="entry name" value="Thioredoxin-like"/>
    <property type="match status" value="1"/>
</dbReference>
<dbReference type="SMART" id="SM00060">
    <property type="entry name" value="FN3"/>
    <property type="match status" value="5"/>
</dbReference>
<proteinExistence type="predicted"/>
<evidence type="ECO:0000256" key="2">
    <source>
        <dbReference type="SAM" id="MobiDB-lite"/>
    </source>
</evidence>
<keyword evidence="1" id="KW-0677">Repeat</keyword>
<dbReference type="EMBL" id="JAIZAY010000002">
    <property type="protein sequence ID" value="KAJ8046670.1"/>
    <property type="molecule type" value="Genomic_DNA"/>
</dbReference>
<feature type="domain" description="Fibronectin type-III" evidence="3">
    <location>
        <begin position="156"/>
        <end position="270"/>
    </location>
</feature>
<dbReference type="CDD" id="cd00063">
    <property type="entry name" value="FN3"/>
    <property type="match status" value="3"/>
</dbReference>
<evidence type="ECO:0000313" key="4">
    <source>
        <dbReference type="EMBL" id="KAJ8046670.1"/>
    </source>
</evidence>
<dbReference type="Pfam" id="PF00041">
    <property type="entry name" value="fn3"/>
    <property type="match status" value="2"/>
</dbReference>
<dbReference type="OrthoDB" id="10036029at2759"/>
<dbReference type="Gene3D" id="2.60.40.10">
    <property type="entry name" value="Immunoglobulins"/>
    <property type="match status" value="6"/>
</dbReference>
<feature type="region of interest" description="Disordered" evidence="2">
    <location>
        <begin position="1633"/>
        <end position="1668"/>
    </location>
</feature>
<feature type="domain" description="Fibronectin type-III" evidence="3">
    <location>
        <begin position="761"/>
        <end position="854"/>
    </location>
</feature>
<sequence length="1668" mass="185951">MADSKEEDRKHKNTQTATSRRESYKNPPTFFNQRFDEDDGISHRPENTKCMLEVSVECLHHVGIDVSWTITRIAEGVKVKSFYWLIGNHVKGPLLAPDADCATIEHAEIGSTVTIQIVAVCEEVHLQKGKEAQDSVYQFNVVSTPVVVEYGNLVSEAGRITVESVRCNSVVLTWQDGDEKEDSSGTSRAPSTPPDSYCIMWWKAEDPEGQVLSAETTDTKLHLSNLCENTEYTVLVESRGKGTYQDPDGQQRTFRLSSAAEPINFTTPGYPEAPKELRATHITPEEIHLQWELPHQNGSKVLGLKLYTVTTFNQKLETVACHELSLDRRTTIISGLKPETQYQLHLVVVTEEYLEKYSQGSISVPRTNWSKVTQDTRWLPCVSLNATTAPSPRPTKLRCNKVTASSVHLRWDFPKSALECLINFKVTCKSIAQDVSKTGQVSYSSNSVDTIECSSTEWHTIFQNLVPCMSYRFCVIACSKIPVSLSSGRKDENLIEMESDILDVRVPPNLKRPELLLVGFSSYHMDLKWWKPDLAVVVPKTSGNSICSKLEKISLLAYQMCLGGNVHTTLPPHTSSVTLPCAPDREYEVKLCCIVTANPQIAREVSKRWKKPNRKQSLILRNISDCDVITSRQLCVRLPQPVSGSVVGLEGQFHPVLHERVDETRDSSSSKEETVGHVHVKWKLPDCGGAAEQGIVGYDVNWMCSGDGNENTARVTHDASCYDIPVCHKSCVVDVSVHAIKDEGMFEDLNSPSLQIPIPGPPDPPSLCCSEVTDKHILLEWSHPRLHGDVPLAGYQMYMNKKPIGKLLNAETFKAGIPCQPQRQYTLNITAVASDATSSHSKLSNSVIVQTPEASVRKESLFELINDSPRLGKKSPRKRRNRAGDSWIPETIAAGIERVTDHSVTVVWSLPFKDGSNSDVFQFKVSWSSVAKPKELDVLLKSTASQFIIRNCASGTTLFLIVYGLNREGATMCRSQQLTVQTNACIAKPVLVLQKFNFDGCTLTWSKPEQFGEAKLSGYLMTINGSEIVNIPANTSSYSFTEGKLGQKYTFTLKALCCIDELSSEDSDPVTMTWPGVLTPDLKRASTTRVNSIGVKWDLPLVTGGAAVTKLKVLCMVDRCAPDTSDSNLPETKNPCLNKATPFLSPQCQSVEFTNLSPHTRHLLYLDVYLEGMDRAIRSRPLVAEVTRRPSTPKLRCVLPALEERKRLDAEACQLIDNQDRILQSLYDIDNQVSVSMHEEIKDEALSRKRLGHFASLTVVESKLRKYLELIAVHTGTVTVALSWNLATDDGDATITGYKVMVNGKPHGFMLHSNVSDTTVKLSAYDGQHQIRLVALTNHPVGHSDPSDAIMVDTTPFLPFTHCCLHSLHSPASRYPNPGCCSYLETYLAEISSERMLVGCGRSSRSARHVPPPSVMVYDLHHRNISLLVPTKLSNKRPTLILFWTHWCLASQNVMSFFVHYAKMRMSRLTCSAVCCMGRMPLQDHYPSLMKLILKRGWKTKDAVRHTCSCQDGEDGEDDSVRHSLQPPVPELFGITSVPTLVLIHPEGFLGWRGLFPATRQEDFNKSMDEKVQEMYQKDHQQVNLKDGLSPPITPRGRAKSVGFAAVEKPPSFQPRRMKYWSHLPDNSKLITVNKRPYSSGGFRRSSESASSAQRQRPRSSIQISGWS</sequence>
<protein>
    <submittedName>
        <fullName evidence="4">Titin</fullName>
    </submittedName>
</protein>
<evidence type="ECO:0000259" key="3">
    <source>
        <dbReference type="PROSITE" id="PS50853"/>
    </source>
</evidence>
<dbReference type="InterPro" id="IPR003961">
    <property type="entry name" value="FN3_dom"/>
</dbReference>
<feature type="domain" description="Fibronectin type-III" evidence="3">
    <location>
        <begin position="393"/>
        <end position="500"/>
    </location>
</feature>
<evidence type="ECO:0000313" key="5">
    <source>
        <dbReference type="Proteomes" id="UP001152320"/>
    </source>
</evidence>
<feature type="domain" description="Fibronectin type-III" evidence="3">
    <location>
        <begin position="987"/>
        <end position="1077"/>
    </location>
</feature>
<dbReference type="Proteomes" id="UP001152320">
    <property type="component" value="Chromosome 2"/>
</dbReference>
<feature type="domain" description="Fibronectin type-III" evidence="3">
    <location>
        <begin position="273"/>
        <end position="376"/>
    </location>
</feature>
<accession>A0A9Q1CL34</accession>
<dbReference type="InterPro" id="IPR036116">
    <property type="entry name" value="FN3_sf"/>
</dbReference>
<feature type="compositionally biased region" description="Low complexity" evidence="2">
    <location>
        <begin position="1639"/>
        <end position="1668"/>
    </location>
</feature>
<dbReference type="PANTHER" id="PTHR46708">
    <property type="entry name" value="TENASCIN"/>
    <property type="match status" value="1"/>
</dbReference>
<feature type="domain" description="Fibronectin type-III" evidence="3">
    <location>
        <begin position="888"/>
        <end position="985"/>
    </location>
</feature>
<keyword evidence="5" id="KW-1185">Reference proteome</keyword>
<dbReference type="SUPFAM" id="SSF49265">
    <property type="entry name" value="Fibronectin type III"/>
    <property type="match status" value="5"/>
</dbReference>
<dbReference type="InterPro" id="IPR036249">
    <property type="entry name" value="Thioredoxin-like_sf"/>
</dbReference>
<name>A0A9Q1CL34_HOLLE</name>
<dbReference type="PANTHER" id="PTHR46708:SF2">
    <property type="entry name" value="FIBRONECTIN TYPE-III DOMAIN-CONTAINING PROTEIN"/>
    <property type="match status" value="1"/>
</dbReference>
<feature type="region of interest" description="Disordered" evidence="2">
    <location>
        <begin position="1"/>
        <end position="42"/>
    </location>
</feature>
<reference evidence="4" key="1">
    <citation type="submission" date="2021-10" db="EMBL/GenBank/DDBJ databases">
        <title>Tropical sea cucumber genome reveals ecological adaptation and Cuvierian tubules defense mechanism.</title>
        <authorList>
            <person name="Chen T."/>
        </authorList>
    </citation>
    <scope>NUCLEOTIDE SEQUENCE</scope>
    <source>
        <strain evidence="4">Nanhai2018</strain>
        <tissue evidence="4">Muscle</tissue>
    </source>
</reference>
<dbReference type="PROSITE" id="PS50853">
    <property type="entry name" value="FN3"/>
    <property type="match status" value="6"/>
</dbReference>
<comment type="caution">
    <text evidence="4">The sequence shown here is derived from an EMBL/GenBank/DDBJ whole genome shotgun (WGS) entry which is preliminary data.</text>
</comment>
<dbReference type="InterPro" id="IPR013783">
    <property type="entry name" value="Ig-like_fold"/>
</dbReference>
<evidence type="ECO:0000256" key="1">
    <source>
        <dbReference type="ARBA" id="ARBA00022737"/>
    </source>
</evidence>
<gene>
    <name evidence="4" type="ORF">HOLleu_05432</name>
</gene>